<dbReference type="InterPro" id="IPR029066">
    <property type="entry name" value="PLP-binding_barrel"/>
</dbReference>
<dbReference type="SUPFAM" id="SSF51419">
    <property type="entry name" value="PLP-binding barrel"/>
    <property type="match status" value="1"/>
</dbReference>
<dbReference type="RefSeq" id="WP_018022700.1">
    <property type="nucleotide sequence ID" value="NZ_AQUX01000011.1"/>
</dbReference>
<keyword evidence="5" id="KW-1185">Reference proteome</keyword>
<evidence type="ECO:0000256" key="1">
    <source>
        <dbReference type="ARBA" id="ARBA00005323"/>
    </source>
</evidence>
<dbReference type="GO" id="GO:0036088">
    <property type="term" value="P:D-serine catabolic process"/>
    <property type="evidence" value="ECO:0007669"/>
    <property type="project" value="TreeGrafter"/>
</dbReference>
<dbReference type="HOGENOM" id="CLU_031639_2_1_11"/>
<dbReference type="PANTHER" id="PTHR28004:SF2">
    <property type="entry name" value="D-SERINE DEHYDRATASE"/>
    <property type="match status" value="1"/>
</dbReference>
<feature type="domain" description="D-serine dehydratase-like" evidence="3">
    <location>
        <begin position="222"/>
        <end position="314"/>
    </location>
</feature>
<dbReference type="GO" id="GO:0008721">
    <property type="term" value="F:D-serine ammonia-lyase activity"/>
    <property type="evidence" value="ECO:0007669"/>
    <property type="project" value="TreeGrafter"/>
</dbReference>
<dbReference type="KEGG" id="cdo:CDOO_11430"/>
<dbReference type="InterPro" id="IPR001608">
    <property type="entry name" value="Ala_racemase_N"/>
</dbReference>
<dbReference type="Proteomes" id="UP000029914">
    <property type="component" value="Chromosome"/>
</dbReference>
<proteinExistence type="inferred from homology"/>
<keyword evidence="2" id="KW-0456">Lyase</keyword>
<dbReference type="InterPro" id="IPR042208">
    <property type="entry name" value="D-ser_dehydrat-like_sf"/>
</dbReference>
<evidence type="ECO:0000259" key="3">
    <source>
        <dbReference type="SMART" id="SM01119"/>
    </source>
</evidence>
<gene>
    <name evidence="4" type="ORF">CDOO_11430</name>
</gene>
<accession>A0A097II63</accession>
<dbReference type="InterPro" id="IPR026956">
    <property type="entry name" value="D-ser_dehydrat-like_dom"/>
</dbReference>
<dbReference type="Pfam" id="PF14031">
    <property type="entry name" value="D-ser_dehydrat"/>
    <property type="match status" value="1"/>
</dbReference>
<dbReference type="EMBL" id="CP006764">
    <property type="protein sequence ID" value="AIT61806.1"/>
    <property type="molecule type" value="Genomic_DNA"/>
</dbReference>
<name>A0A097II63_9CORY</name>
<organism evidence="4 5">
    <name type="scientific">Corynebacterium doosanense CAU 212 = DSM 45436</name>
    <dbReference type="NCBI Taxonomy" id="558173"/>
    <lineage>
        <taxon>Bacteria</taxon>
        <taxon>Bacillati</taxon>
        <taxon>Actinomycetota</taxon>
        <taxon>Actinomycetes</taxon>
        <taxon>Mycobacteriales</taxon>
        <taxon>Corynebacteriaceae</taxon>
        <taxon>Corynebacterium</taxon>
    </lineage>
</organism>
<evidence type="ECO:0000256" key="2">
    <source>
        <dbReference type="ARBA" id="ARBA00023239"/>
    </source>
</evidence>
<dbReference type="SMART" id="SM01119">
    <property type="entry name" value="D-ser_dehydrat"/>
    <property type="match status" value="1"/>
</dbReference>
<dbReference type="Gene3D" id="2.40.37.20">
    <property type="entry name" value="D-serine dehydratase-like domain"/>
    <property type="match status" value="1"/>
</dbReference>
<dbReference type="PANTHER" id="PTHR28004">
    <property type="entry name" value="ZGC:162816-RELATED"/>
    <property type="match status" value="1"/>
</dbReference>
<dbReference type="Gene3D" id="3.20.20.10">
    <property type="entry name" value="Alanine racemase"/>
    <property type="match status" value="1"/>
</dbReference>
<evidence type="ECO:0000313" key="5">
    <source>
        <dbReference type="Proteomes" id="UP000029914"/>
    </source>
</evidence>
<dbReference type="InterPro" id="IPR051466">
    <property type="entry name" value="D-amino_acid_metab_enzyme"/>
</dbReference>
<evidence type="ECO:0000313" key="4">
    <source>
        <dbReference type="EMBL" id="AIT61806.1"/>
    </source>
</evidence>
<protein>
    <recommendedName>
        <fullName evidence="3">D-serine dehydratase-like domain-containing protein</fullName>
    </recommendedName>
</protein>
<sequence>MTPFVLVDAARVRENVTRMASVGTPARPHVKTHKIPKIARMQLDAGAVGLTVATVGEAEVFDFAGDLFIAYPLWPIPELAQRLGALSSRVRVGVDSREAVHAWQRVGLPDNVEFMIELDSGHHRSGSIDPVPVAEAAGDRLRGLFTFPGHSYAPGAQVSAAADEARVLAAARDAIGRDLLLSGGSTPSARESTGVDEIRPGVYVFNDAQQLELGTCSEEDIALVVRATVVSRRDDLGHVILDSGSKILGSDRPAWATGFARIRGHADARVTALSEHHATVTFPGQLPELGEQLDVIPNHVCPVLNLVDEVQLVDGGTWRVAARGRNS</sequence>
<dbReference type="STRING" id="558173.CDOO_11430"/>
<dbReference type="eggNOG" id="COG3616">
    <property type="taxonomic scope" value="Bacteria"/>
</dbReference>
<dbReference type="AlphaFoldDB" id="A0A097II63"/>
<comment type="similarity">
    <text evidence="1">Belongs to the DSD1 family.</text>
</comment>
<reference evidence="4 5" key="1">
    <citation type="submission" date="2013-09" db="EMBL/GenBank/DDBJ databases">
        <title>Complete genome sequence of Corynebacterium doosanense CAU 212(T) (=DSM 45436(T)), isolated from activated sludge.</title>
        <authorList>
            <person name="Schaffert L."/>
            <person name="Albersmeier A."/>
            <person name="Kalinowski J."/>
            <person name="Ruckert C."/>
        </authorList>
    </citation>
    <scope>NUCLEOTIDE SEQUENCE [LARGE SCALE GENOMIC DNA]</scope>
    <source>
        <strain evidence="4 5">CAU 212</strain>
    </source>
</reference>
<dbReference type="Pfam" id="PF01168">
    <property type="entry name" value="Ala_racemase_N"/>
    <property type="match status" value="1"/>
</dbReference>